<dbReference type="Pfam" id="PF00874">
    <property type="entry name" value="PRD"/>
    <property type="match status" value="1"/>
</dbReference>
<dbReference type="OrthoDB" id="369398at2"/>
<evidence type="ECO:0000259" key="4">
    <source>
        <dbReference type="PROSITE" id="PS51372"/>
    </source>
</evidence>
<feature type="domain" description="PRD" evidence="4">
    <location>
        <begin position="277"/>
        <end position="383"/>
    </location>
</feature>
<keyword evidence="2" id="KW-0677">Repeat</keyword>
<reference evidence="5 6" key="1">
    <citation type="journal article" date="2015" name="Genome Announc.">
        <title>Expanding the biotechnology potential of lactobacilli through comparative genomics of 213 strains and associated genera.</title>
        <authorList>
            <person name="Sun Z."/>
            <person name="Harris H.M."/>
            <person name="McCann A."/>
            <person name="Guo C."/>
            <person name="Argimon S."/>
            <person name="Zhang W."/>
            <person name="Yang X."/>
            <person name="Jeffery I.B."/>
            <person name="Cooney J.C."/>
            <person name="Kagawa T.F."/>
            <person name="Liu W."/>
            <person name="Song Y."/>
            <person name="Salvetti E."/>
            <person name="Wrobel A."/>
            <person name="Rasinkangas P."/>
            <person name="Parkhill J."/>
            <person name="Rea M.C."/>
            <person name="O'Sullivan O."/>
            <person name="Ritari J."/>
            <person name="Douillard F.P."/>
            <person name="Paul Ross R."/>
            <person name="Yang R."/>
            <person name="Briner A.E."/>
            <person name="Felis G.E."/>
            <person name="de Vos W.M."/>
            <person name="Barrangou R."/>
            <person name="Klaenhammer T.R."/>
            <person name="Caufield P.W."/>
            <person name="Cui Y."/>
            <person name="Zhang H."/>
            <person name="O'Toole P.W."/>
        </authorList>
    </citation>
    <scope>NUCLEOTIDE SEQUENCE [LARGE SCALE GENOMIC DNA]</scope>
    <source>
        <strain evidence="5 6">DSM 22467</strain>
    </source>
</reference>
<dbReference type="InterPro" id="IPR036634">
    <property type="entry name" value="PRD_sf"/>
</dbReference>
<dbReference type="STRING" id="616990.IV54_GL000503"/>
<dbReference type="PANTHER" id="PTHR30185:SF9">
    <property type="entry name" value="MANNITOL-SPECIFIC PHOSPHOTRANSFERASE ENZYME IIA COMPONENT"/>
    <property type="match status" value="1"/>
</dbReference>
<protein>
    <submittedName>
        <fullName evidence="5">Uncharacterized protein</fullName>
    </submittedName>
</protein>
<keyword evidence="1" id="KW-0808">Transferase</keyword>
<dbReference type="Gene3D" id="3.40.930.10">
    <property type="entry name" value="Mannitol-specific EII, Chain A"/>
    <property type="match status" value="1"/>
</dbReference>
<proteinExistence type="predicted"/>
<evidence type="ECO:0000256" key="2">
    <source>
        <dbReference type="ARBA" id="ARBA00022737"/>
    </source>
</evidence>
<evidence type="ECO:0000313" key="6">
    <source>
        <dbReference type="Proteomes" id="UP000051906"/>
    </source>
</evidence>
<dbReference type="InterPro" id="IPR002178">
    <property type="entry name" value="PTS_EIIA_type-2_dom"/>
</dbReference>
<dbReference type="InterPro" id="IPR050661">
    <property type="entry name" value="BglG_antiterminators"/>
</dbReference>
<dbReference type="Gene3D" id="1.10.1790.10">
    <property type="entry name" value="PRD domain"/>
    <property type="match status" value="1"/>
</dbReference>
<feature type="domain" description="PTS EIIA type-2" evidence="3">
    <location>
        <begin position="536"/>
        <end position="680"/>
    </location>
</feature>
<evidence type="ECO:0000256" key="1">
    <source>
        <dbReference type="ARBA" id="ARBA00022679"/>
    </source>
</evidence>
<gene>
    <name evidence="5" type="ORF">IV54_GL000503</name>
</gene>
<dbReference type="SUPFAM" id="SSF46785">
    <property type="entry name" value="Winged helix' DNA-binding domain"/>
    <property type="match status" value="1"/>
</dbReference>
<dbReference type="SUPFAM" id="SSF63520">
    <property type="entry name" value="PTS-regulatory domain, PRD"/>
    <property type="match status" value="1"/>
</dbReference>
<dbReference type="AlphaFoldDB" id="A0A0R2LHE5"/>
<dbReference type="PANTHER" id="PTHR30185">
    <property type="entry name" value="CRYPTIC BETA-GLUCOSIDE BGL OPERON ANTITERMINATOR"/>
    <property type="match status" value="1"/>
</dbReference>
<dbReference type="GO" id="GO:0009401">
    <property type="term" value="P:phosphoenolpyruvate-dependent sugar phosphotransferase system"/>
    <property type="evidence" value="ECO:0007669"/>
    <property type="project" value="InterPro"/>
</dbReference>
<dbReference type="PATRIC" id="fig|616990.3.peg.541"/>
<name>A0A0R2LHE5_9LACO</name>
<dbReference type="Gene3D" id="1.10.10.10">
    <property type="entry name" value="Winged helix-like DNA-binding domain superfamily/Winged helix DNA-binding domain"/>
    <property type="match status" value="1"/>
</dbReference>
<dbReference type="SUPFAM" id="SSF52794">
    <property type="entry name" value="PTS system IIB component-like"/>
    <property type="match status" value="1"/>
</dbReference>
<dbReference type="PROSITE" id="PS51094">
    <property type="entry name" value="PTS_EIIA_TYPE_2"/>
    <property type="match status" value="1"/>
</dbReference>
<dbReference type="GO" id="GO:0006355">
    <property type="term" value="P:regulation of DNA-templated transcription"/>
    <property type="evidence" value="ECO:0007669"/>
    <property type="project" value="InterPro"/>
</dbReference>
<organism evidence="5 6">
    <name type="scientific">Levilactobacillus paucivorans</name>
    <dbReference type="NCBI Taxonomy" id="616990"/>
    <lineage>
        <taxon>Bacteria</taxon>
        <taxon>Bacillati</taxon>
        <taxon>Bacillota</taxon>
        <taxon>Bacilli</taxon>
        <taxon>Lactobacillales</taxon>
        <taxon>Lactobacillaceae</taxon>
        <taxon>Levilactobacillus</taxon>
    </lineage>
</organism>
<comment type="caution">
    <text evidence="5">The sequence shown here is derived from an EMBL/GenBank/DDBJ whole genome shotgun (WGS) entry which is preliminary data.</text>
</comment>
<dbReference type="EMBL" id="JQCA01000117">
    <property type="protein sequence ID" value="KRO01221.1"/>
    <property type="molecule type" value="Genomic_DNA"/>
</dbReference>
<dbReference type="Pfam" id="PF00359">
    <property type="entry name" value="PTS_EIIA_2"/>
    <property type="match status" value="1"/>
</dbReference>
<dbReference type="PROSITE" id="PS51372">
    <property type="entry name" value="PRD_2"/>
    <property type="match status" value="1"/>
</dbReference>
<dbReference type="InterPro" id="IPR036390">
    <property type="entry name" value="WH_DNA-bd_sf"/>
</dbReference>
<dbReference type="InterPro" id="IPR011608">
    <property type="entry name" value="PRD"/>
</dbReference>
<evidence type="ECO:0000259" key="3">
    <source>
        <dbReference type="PROSITE" id="PS51094"/>
    </source>
</evidence>
<sequence>MLNISEKGQINLLVSILAEGKKYKTVADLEDKMSLSRRSVFYWLKQTNEALKALGLDDIQRLAQGGYFLTQSTLDDLQEHNQADTRPVLNASERRQMIIWALIQHDPHLSLVNLSEHLAVSKNTIIKDFRELTPSLPTDTEVINTSHGKALVGSEGAQRQWVYQQLAQQNPLIIQQIRHLPHLQTVTEQLTQLQVTTGNSYSGDAAQLLIWYLTWLLARLQDRDRQLTGANNYPLDRYSQWCEALLAQYGQVTAAEVGNLRKLLLAGQLQQVNEDGQFSKQLLTTTKEVAQRFSSVSGIDLVTDAFLGALATHLHSTYFRIKYNVQYHNANLTDVKLEYSYLMSLTKYALKPFEDFLQSPVSSDELALIAVYFGGEVKRISPDWLDSEKQPDVILVCTSGIGTSLILYQQLSDRYPGISFSQPFSLEEFQKMDLTHGGPKLVLTTAQMTATADVPVLWVQAIPTSNDFQRLSQEFRQLGLLDNSRETKLVHAVLDIITDYARVDDFEGLTASLRDYFQQVQPETAGTPNDRPSLRDLLTEPHVQLADAAVDWQAAVHTAMAPLERDGSVQTKYADQIIKITLENGPYMMIKEGVMLAHAKPEDGVNRLGMSLLILKEPTILQVNGQSKRLQVIFGLASVDRDAHVHALSQLLALLQDEGLYQQLLTANDYAKIKTVIGESTRQQV</sequence>
<dbReference type="InterPro" id="IPR036388">
    <property type="entry name" value="WH-like_DNA-bd_sf"/>
</dbReference>
<dbReference type="RefSeq" id="WP_057879009.1">
    <property type="nucleotide sequence ID" value="NZ_JQCA01000117.1"/>
</dbReference>
<dbReference type="InterPro" id="IPR016152">
    <property type="entry name" value="PTrfase/Anion_transptr"/>
</dbReference>
<keyword evidence="6" id="KW-1185">Reference proteome</keyword>
<accession>A0A0R2LHE5</accession>
<evidence type="ECO:0000313" key="5">
    <source>
        <dbReference type="EMBL" id="KRO01221.1"/>
    </source>
</evidence>
<dbReference type="CDD" id="cd05568">
    <property type="entry name" value="PTS_IIB_bgl_like"/>
    <property type="match status" value="1"/>
</dbReference>
<dbReference type="InterPro" id="IPR036095">
    <property type="entry name" value="PTS_EIIB-like_sf"/>
</dbReference>
<dbReference type="GO" id="GO:0008982">
    <property type="term" value="F:protein-N(PI)-phosphohistidine-sugar phosphotransferase activity"/>
    <property type="evidence" value="ECO:0007669"/>
    <property type="project" value="InterPro"/>
</dbReference>
<dbReference type="SUPFAM" id="SSF55804">
    <property type="entry name" value="Phoshotransferase/anion transport protein"/>
    <property type="match status" value="1"/>
</dbReference>
<dbReference type="Proteomes" id="UP000051906">
    <property type="component" value="Unassembled WGS sequence"/>
</dbReference>